<evidence type="ECO:0000256" key="3">
    <source>
        <dbReference type="ARBA" id="ARBA00022984"/>
    </source>
</evidence>
<evidence type="ECO:0000256" key="4">
    <source>
        <dbReference type="ARBA" id="ARBA00023306"/>
    </source>
</evidence>
<dbReference type="AlphaFoldDB" id="A0A517TWL5"/>
<dbReference type="GO" id="GO:0008360">
    <property type="term" value="P:regulation of cell shape"/>
    <property type="evidence" value="ECO:0007669"/>
    <property type="project" value="UniProtKB-KW"/>
</dbReference>
<keyword evidence="3" id="KW-0573">Peptidoglycan synthesis</keyword>
<evidence type="ECO:0000259" key="6">
    <source>
        <dbReference type="Pfam" id="PF01225"/>
    </source>
</evidence>
<dbReference type="InterPro" id="IPR004101">
    <property type="entry name" value="Mur_ligase_C"/>
</dbReference>
<name>A0A517TWL5_9BACT</name>
<dbReference type="InterPro" id="IPR000713">
    <property type="entry name" value="Mur_ligase_N"/>
</dbReference>
<dbReference type="SUPFAM" id="SSF53623">
    <property type="entry name" value="MurD-like peptide ligases, catalytic domain"/>
    <property type="match status" value="1"/>
</dbReference>
<reference evidence="9 10" key="1">
    <citation type="submission" date="2019-02" db="EMBL/GenBank/DDBJ databases">
        <title>Deep-cultivation of Planctomycetes and their phenomic and genomic characterization uncovers novel biology.</title>
        <authorList>
            <person name="Wiegand S."/>
            <person name="Jogler M."/>
            <person name="Boedeker C."/>
            <person name="Pinto D."/>
            <person name="Vollmers J."/>
            <person name="Rivas-Marin E."/>
            <person name="Kohn T."/>
            <person name="Peeters S.H."/>
            <person name="Heuer A."/>
            <person name="Rast P."/>
            <person name="Oberbeckmann S."/>
            <person name="Bunk B."/>
            <person name="Jeske O."/>
            <person name="Meyerdierks A."/>
            <person name="Storesund J.E."/>
            <person name="Kallscheuer N."/>
            <person name="Luecker S."/>
            <person name="Lage O.M."/>
            <person name="Pohl T."/>
            <person name="Merkel B.J."/>
            <person name="Hornburger P."/>
            <person name="Mueller R.-W."/>
            <person name="Bruemmer F."/>
            <person name="Labrenz M."/>
            <person name="Spormann A.M."/>
            <person name="Op den Camp H."/>
            <person name="Overmann J."/>
            <person name="Amann R."/>
            <person name="Jetten M.S.M."/>
            <person name="Mascher T."/>
            <person name="Medema M.H."/>
            <person name="Devos D.P."/>
            <person name="Kaster A.-K."/>
            <person name="Ovreas L."/>
            <person name="Rohde M."/>
            <person name="Galperin M.Y."/>
            <person name="Jogler C."/>
        </authorList>
    </citation>
    <scope>NUCLEOTIDE SEQUENCE [LARGE SCALE GENOMIC DNA]</scope>
    <source>
        <strain evidence="9 10">I41</strain>
    </source>
</reference>
<accession>A0A517TWL5</accession>
<feature type="domain" description="Mur ligase N-terminal catalytic" evidence="6">
    <location>
        <begin position="33"/>
        <end position="75"/>
    </location>
</feature>
<evidence type="ECO:0000313" key="10">
    <source>
        <dbReference type="Proteomes" id="UP000317909"/>
    </source>
</evidence>
<keyword evidence="10" id="KW-1185">Reference proteome</keyword>
<dbReference type="Proteomes" id="UP000317909">
    <property type="component" value="Chromosome"/>
</dbReference>
<keyword evidence="9" id="KW-0436">Ligase</keyword>
<evidence type="ECO:0000256" key="5">
    <source>
        <dbReference type="ARBA" id="ARBA00023316"/>
    </source>
</evidence>
<dbReference type="GO" id="GO:0047482">
    <property type="term" value="F:UDP-N-acetylmuramoyl-L-alanyl-D-glutamate-L-lysine ligase activity"/>
    <property type="evidence" value="ECO:0007669"/>
    <property type="project" value="UniProtKB-EC"/>
</dbReference>
<dbReference type="EMBL" id="CP036339">
    <property type="protein sequence ID" value="QDT72761.1"/>
    <property type="molecule type" value="Genomic_DNA"/>
</dbReference>
<dbReference type="Gene3D" id="3.90.190.20">
    <property type="entry name" value="Mur ligase, C-terminal domain"/>
    <property type="match status" value="1"/>
</dbReference>
<dbReference type="Pfam" id="PF02875">
    <property type="entry name" value="Mur_ligase_C"/>
    <property type="match status" value="1"/>
</dbReference>
<dbReference type="Pfam" id="PF08245">
    <property type="entry name" value="Mur_ligase_M"/>
    <property type="match status" value="1"/>
</dbReference>
<evidence type="ECO:0000256" key="1">
    <source>
        <dbReference type="ARBA" id="ARBA00022618"/>
    </source>
</evidence>
<proteinExistence type="predicted"/>
<keyword evidence="2" id="KW-0133">Cell shape</keyword>
<feature type="domain" description="Mur ligase central" evidence="8">
    <location>
        <begin position="114"/>
        <end position="312"/>
    </location>
</feature>
<dbReference type="GO" id="GO:0005524">
    <property type="term" value="F:ATP binding"/>
    <property type="evidence" value="ECO:0007669"/>
    <property type="project" value="InterPro"/>
</dbReference>
<dbReference type="InterPro" id="IPR036615">
    <property type="entry name" value="Mur_ligase_C_dom_sf"/>
</dbReference>
<protein>
    <submittedName>
        <fullName evidence="9">MurE-like ligase</fullName>
        <ecNumber evidence="9">6.3.2.7</ecNumber>
    </submittedName>
</protein>
<dbReference type="Gene3D" id="3.40.1390.10">
    <property type="entry name" value="MurE/MurF, N-terminal domain"/>
    <property type="match status" value="1"/>
</dbReference>
<keyword evidence="4" id="KW-0131">Cell cycle</keyword>
<dbReference type="EC" id="6.3.2.7" evidence="9"/>
<evidence type="ECO:0000259" key="7">
    <source>
        <dbReference type="Pfam" id="PF02875"/>
    </source>
</evidence>
<keyword evidence="1" id="KW-0132">Cell division</keyword>
<sequence>MSRDQAVGVALDRLFSGACRTGAQGATVTSCTSDWRRIQPGDAFVAVLTADHDGHDYAERAVKRGAAAVIVERAIPVFSAPVYHVADTRVALGELCQALVDHPCQRMRVIGVVGDQGKAATIALLESIYVAAGYEVGVLSTLKTFDGMTRSEGIDDDVTPAMLAARLARMEAAGCTHALLEVTSQSLAELKLAGMELDTVVATTIDSARLDLHQSVKNYRDAQRRILDYLSATGVAIVNADDPVSCRWLGEIAGPALTYGLGDEAQINGVVVEENACETVFILSAGTDSAAVRTSIVGRQHVTHCLAATAVALAHGIEFQTIAQGIESVKKLPARMERVDCGQDFPVFVDAARTVSGLRATLRTARALSRRRVICVMGEHVAATAGESEAIRGVLEKMADVTIVTDAVASLHEGWFGVESAKHDRHQLQIAADRTDAIAMAVAMAGDGDVVVIAGSRTPTDFTFGAADAADADIARGLLYAASRPTLRLVG</sequence>
<dbReference type="PANTHER" id="PTHR23135">
    <property type="entry name" value="MUR LIGASE FAMILY MEMBER"/>
    <property type="match status" value="1"/>
</dbReference>
<dbReference type="GO" id="GO:0009252">
    <property type="term" value="P:peptidoglycan biosynthetic process"/>
    <property type="evidence" value="ECO:0007669"/>
    <property type="project" value="UniProtKB-KW"/>
</dbReference>
<dbReference type="InterPro" id="IPR035911">
    <property type="entry name" value="MurE/MurF_N"/>
</dbReference>
<gene>
    <name evidence="9" type="ORF">I41_19440</name>
</gene>
<dbReference type="PROSITE" id="PS51257">
    <property type="entry name" value="PROKAR_LIPOPROTEIN"/>
    <property type="match status" value="1"/>
</dbReference>
<feature type="domain" description="Mur ligase C-terminal" evidence="7">
    <location>
        <begin position="335"/>
        <end position="457"/>
    </location>
</feature>
<dbReference type="Pfam" id="PF01225">
    <property type="entry name" value="Mur_ligase"/>
    <property type="match status" value="1"/>
</dbReference>
<dbReference type="SUPFAM" id="SSF63418">
    <property type="entry name" value="MurE/MurF N-terminal domain"/>
    <property type="match status" value="1"/>
</dbReference>
<dbReference type="InterPro" id="IPR036565">
    <property type="entry name" value="Mur-like_cat_sf"/>
</dbReference>
<dbReference type="PANTHER" id="PTHR23135:SF4">
    <property type="entry name" value="UDP-N-ACETYLMURAMOYL-L-ALANYL-D-GLUTAMATE--2,6-DIAMINOPIMELATE LIGASE MURE HOMOLOG, CHLOROPLASTIC"/>
    <property type="match status" value="1"/>
</dbReference>
<dbReference type="SUPFAM" id="SSF53244">
    <property type="entry name" value="MurD-like peptide ligases, peptide-binding domain"/>
    <property type="match status" value="1"/>
</dbReference>
<dbReference type="KEGG" id="llh:I41_19440"/>
<dbReference type="RefSeq" id="WP_168206786.1">
    <property type="nucleotide sequence ID" value="NZ_CP036339.1"/>
</dbReference>
<evidence type="ECO:0000259" key="8">
    <source>
        <dbReference type="Pfam" id="PF08245"/>
    </source>
</evidence>
<dbReference type="GO" id="GO:0051301">
    <property type="term" value="P:cell division"/>
    <property type="evidence" value="ECO:0007669"/>
    <property type="project" value="UniProtKB-KW"/>
</dbReference>
<dbReference type="InterPro" id="IPR013221">
    <property type="entry name" value="Mur_ligase_cen"/>
</dbReference>
<dbReference type="GO" id="GO:0071555">
    <property type="term" value="P:cell wall organization"/>
    <property type="evidence" value="ECO:0007669"/>
    <property type="project" value="UniProtKB-KW"/>
</dbReference>
<dbReference type="Gene3D" id="3.40.1190.10">
    <property type="entry name" value="Mur-like, catalytic domain"/>
    <property type="match status" value="1"/>
</dbReference>
<evidence type="ECO:0000313" key="9">
    <source>
        <dbReference type="EMBL" id="QDT72761.1"/>
    </source>
</evidence>
<keyword evidence="5" id="KW-0961">Cell wall biogenesis/degradation</keyword>
<organism evidence="9 10">
    <name type="scientific">Lacipirellula limnantheis</name>
    <dbReference type="NCBI Taxonomy" id="2528024"/>
    <lineage>
        <taxon>Bacteria</taxon>
        <taxon>Pseudomonadati</taxon>
        <taxon>Planctomycetota</taxon>
        <taxon>Planctomycetia</taxon>
        <taxon>Pirellulales</taxon>
        <taxon>Lacipirellulaceae</taxon>
        <taxon>Lacipirellula</taxon>
    </lineage>
</organism>
<evidence type="ECO:0000256" key="2">
    <source>
        <dbReference type="ARBA" id="ARBA00022960"/>
    </source>
</evidence>